<protein>
    <recommendedName>
        <fullName evidence="4">DUF3040 domain-containing protein</fullName>
    </recommendedName>
</protein>
<dbReference type="RefSeq" id="WP_139186748.1">
    <property type="nucleotide sequence ID" value="NZ_CP018863.1"/>
</dbReference>
<keyword evidence="3" id="KW-1185">Reference proteome</keyword>
<evidence type="ECO:0000256" key="1">
    <source>
        <dbReference type="SAM" id="Phobius"/>
    </source>
</evidence>
<feature type="transmembrane region" description="Helical" evidence="1">
    <location>
        <begin position="64"/>
        <end position="82"/>
    </location>
</feature>
<dbReference type="Proteomes" id="UP000181917">
    <property type="component" value="Unassembled WGS sequence"/>
</dbReference>
<evidence type="ECO:0000313" key="3">
    <source>
        <dbReference type="Proteomes" id="UP000181917"/>
    </source>
</evidence>
<feature type="transmembrane region" description="Helical" evidence="1">
    <location>
        <begin position="41"/>
        <end position="58"/>
    </location>
</feature>
<sequence>MALSDYERQQLFLLEQQLRADDPALVQTLSLAPAPAVPHRTLVAGWLLVLCGATAVLWGAYASFVGAAVVGLLFVAAGLYWAENPGSRKLRRM</sequence>
<evidence type="ECO:0008006" key="4">
    <source>
        <dbReference type="Google" id="ProtNLM"/>
    </source>
</evidence>
<organism evidence="2 3">
    <name type="scientific">Crystallibacter crystallopoietes</name>
    <dbReference type="NCBI Taxonomy" id="37928"/>
    <lineage>
        <taxon>Bacteria</taxon>
        <taxon>Bacillati</taxon>
        <taxon>Actinomycetota</taxon>
        <taxon>Actinomycetes</taxon>
        <taxon>Micrococcales</taxon>
        <taxon>Micrococcaceae</taxon>
        <taxon>Crystallibacter</taxon>
    </lineage>
</organism>
<accession>A0A1H1B1T8</accession>
<dbReference type="InterPro" id="IPR021401">
    <property type="entry name" value="DUF3040"/>
</dbReference>
<proteinExistence type="predicted"/>
<dbReference type="Pfam" id="PF11239">
    <property type="entry name" value="DUF3040"/>
    <property type="match status" value="1"/>
</dbReference>
<reference evidence="2 3" key="1">
    <citation type="submission" date="2016-10" db="EMBL/GenBank/DDBJ databases">
        <authorList>
            <person name="de Groot N.N."/>
        </authorList>
    </citation>
    <scope>NUCLEOTIDE SEQUENCE [LARGE SCALE GENOMIC DNA]</scope>
    <source>
        <strain evidence="2 3">DSM 20117</strain>
    </source>
</reference>
<evidence type="ECO:0000313" key="2">
    <source>
        <dbReference type="EMBL" id="SDQ45741.1"/>
    </source>
</evidence>
<keyword evidence="1" id="KW-1133">Transmembrane helix</keyword>
<dbReference type="AlphaFoldDB" id="A0A1H1B1T8"/>
<dbReference type="EMBL" id="FNKH01000002">
    <property type="protein sequence ID" value="SDQ45741.1"/>
    <property type="molecule type" value="Genomic_DNA"/>
</dbReference>
<keyword evidence="1" id="KW-0472">Membrane</keyword>
<gene>
    <name evidence="2" type="ORF">SAMN04489742_1191</name>
</gene>
<keyword evidence="1" id="KW-0812">Transmembrane</keyword>
<name>A0A1H1B1T8_9MICC</name>